<gene>
    <name evidence="2" type="ORF">HQN79_06885</name>
</gene>
<feature type="transmembrane region" description="Helical" evidence="1">
    <location>
        <begin position="155"/>
        <end position="171"/>
    </location>
</feature>
<evidence type="ECO:0000313" key="3">
    <source>
        <dbReference type="Proteomes" id="UP000504724"/>
    </source>
</evidence>
<dbReference type="InterPro" id="IPR054235">
    <property type="entry name" value="DUF6962"/>
</dbReference>
<dbReference type="KEGG" id="txa:HQN79_06885"/>
<evidence type="ECO:0000313" key="2">
    <source>
        <dbReference type="EMBL" id="QKI89310.1"/>
    </source>
</evidence>
<dbReference type="Pfam" id="PF22285">
    <property type="entry name" value="DUF6962"/>
    <property type="match status" value="1"/>
</dbReference>
<reference evidence="2 3" key="1">
    <citation type="submission" date="2020-05" db="EMBL/GenBank/DDBJ databases">
        <title>Thiomicrorhabdus sediminis sp.nov. and Thiomicrorhabdus xiamenensis sp.nov., novel sulfur-oxidizing bacteria isolated from coastal sediment.</title>
        <authorList>
            <person name="Liu X."/>
        </authorList>
    </citation>
    <scope>NUCLEOTIDE SEQUENCE [LARGE SCALE GENOMIC DNA]</scope>
    <source>
        <strain evidence="2 3">G2</strain>
    </source>
</reference>
<name>A0A7D4NR70_9GAMM</name>
<keyword evidence="1" id="KW-1133">Transmembrane helix</keyword>
<sequence>MELIAIPTEQTTAATNALLALVALIAGFSMNRLRHLHPWKLLVWRGVFFLLAAAAALGTLAHGLVFDPAILKLIWHPLYLCLDLLVALVILAAAFDFWGYRVARKLMPAVLIIALLAFAATVFQDNFRFFIAFEVVGMLFALCVYLWLSWQGRAGAFFMTAGIVLSLLAAAVQTQDFLAFNFLWRFDHNGIYHLIQIPGVLLLIKGITDADRNLSKKSVKRAKSASESNS</sequence>
<keyword evidence="1" id="KW-0472">Membrane</keyword>
<dbReference type="RefSeq" id="WP_173285208.1">
    <property type="nucleotide sequence ID" value="NZ_CP054020.1"/>
</dbReference>
<feature type="transmembrane region" description="Helical" evidence="1">
    <location>
        <begin position="129"/>
        <end position="148"/>
    </location>
</feature>
<dbReference type="Proteomes" id="UP000504724">
    <property type="component" value="Chromosome"/>
</dbReference>
<keyword evidence="3" id="KW-1185">Reference proteome</keyword>
<dbReference type="AlphaFoldDB" id="A0A7D4NR70"/>
<protein>
    <recommendedName>
        <fullName evidence="4">YhhN-like protein</fullName>
    </recommendedName>
</protein>
<proteinExistence type="predicted"/>
<feature type="transmembrane region" description="Helical" evidence="1">
    <location>
        <begin position="106"/>
        <end position="123"/>
    </location>
</feature>
<keyword evidence="1" id="KW-0812">Transmembrane</keyword>
<evidence type="ECO:0008006" key="4">
    <source>
        <dbReference type="Google" id="ProtNLM"/>
    </source>
</evidence>
<evidence type="ECO:0000256" key="1">
    <source>
        <dbReference type="SAM" id="Phobius"/>
    </source>
</evidence>
<dbReference type="EMBL" id="CP054020">
    <property type="protein sequence ID" value="QKI89310.1"/>
    <property type="molecule type" value="Genomic_DNA"/>
</dbReference>
<organism evidence="2 3">
    <name type="scientific">Thiomicrorhabdus xiamenensis</name>
    <dbReference type="NCBI Taxonomy" id="2739063"/>
    <lineage>
        <taxon>Bacteria</taxon>
        <taxon>Pseudomonadati</taxon>
        <taxon>Pseudomonadota</taxon>
        <taxon>Gammaproteobacteria</taxon>
        <taxon>Thiotrichales</taxon>
        <taxon>Piscirickettsiaceae</taxon>
        <taxon>Thiomicrorhabdus</taxon>
    </lineage>
</organism>
<feature type="transmembrane region" description="Helical" evidence="1">
    <location>
        <begin position="12"/>
        <end position="30"/>
    </location>
</feature>
<feature type="transmembrane region" description="Helical" evidence="1">
    <location>
        <begin position="77"/>
        <end position="99"/>
    </location>
</feature>
<feature type="transmembrane region" description="Helical" evidence="1">
    <location>
        <begin position="191"/>
        <end position="208"/>
    </location>
</feature>
<accession>A0A7D4NR70</accession>
<feature type="transmembrane region" description="Helical" evidence="1">
    <location>
        <begin position="42"/>
        <end position="65"/>
    </location>
</feature>